<reference evidence="2 3" key="1">
    <citation type="submission" date="2018-01" db="EMBL/GenBank/DDBJ databases">
        <authorList>
            <person name="Gaut B.S."/>
            <person name="Morton B.R."/>
            <person name="Clegg M.T."/>
            <person name="Duvall M.R."/>
        </authorList>
    </citation>
    <scope>NUCLEOTIDE SEQUENCE [LARGE SCALE GENOMIC DNA]</scope>
    <source>
        <strain evidence="2">Cupriavidus taiwanensis LMG 19425</strain>
    </source>
</reference>
<dbReference type="RefSeq" id="WP_197722978.1">
    <property type="nucleotide sequence ID" value="NZ_OOEF01000057.1"/>
</dbReference>
<name>A0A375IBG0_9BURK</name>
<keyword evidence="1" id="KW-0812">Transmembrane</keyword>
<dbReference type="AlphaFoldDB" id="A0A375IBG0"/>
<keyword evidence="1" id="KW-0472">Membrane</keyword>
<feature type="transmembrane region" description="Helical" evidence="1">
    <location>
        <begin position="100"/>
        <end position="122"/>
    </location>
</feature>
<proteinExistence type="predicted"/>
<dbReference type="Proteomes" id="UP000255505">
    <property type="component" value="Unassembled WGS sequence"/>
</dbReference>
<feature type="transmembrane region" description="Helical" evidence="1">
    <location>
        <begin position="69"/>
        <end position="88"/>
    </location>
</feature>
<evidence type="ECO:0000313" key="3">
    <source>
        <dbReference type="Proteomes" id="UP000255505"/>
    </source>
</evidence>
<feature type="transmembrane region" description="Helical" evidence="1">
    <location>
        <begin position="28"/>
        <end position="49"/>
    </location>
</feature>
<evidence type="ECO:0000256" key="1">
    <source>
        <dbReference type="SAM" id="Phobius"/>
    </source>
</evidence>
<sequence>MTGTVSSSATKQRGVRLNQQGEVRLGKLTTSFGLSLGITSVLSALLVILKETNEQTVLAWMKAATGHHWITHGLLDVLAFVMLGFALGRLASRLQRRPTAVAVIALGGVVSGALLIAAFYYLA</sequence>
<gene>
    <name evidence="2" type="ORF">CT19425_U600089</name>
</gene>
<dbReference type="EMBL" id="OOEF01000057">
    <property type="protein sequence ID" value="SPK70595.1"/>
    <property type="molecule type" value="Genomic_DNA"/>
</dbReference>
<keyword evidence="1" id="KW-1133">Transmembrane helix</keyword>
<protein>
    <submittedName>
        <fullName evidence="2">Uncharacterized protein</fullName>
    </submittedName>
</protein>
<accession>A0A375IBG0</accession>
<organism evidence="2 3">
    <name type="scientific">Cupriavidus taiwanensis</name>
    <dbReference type="NCBI Taxonomy" id="164546"/>
    <lineage>
        <taxon>Bacteria</taxon>
        <taxon>Pseudomonadati</taxon>
        <taxon>Pseudomonadota</taxon>
        <taxon>Betaproteobacteria</taxon>
        <taxon>Burkholderiales</taxon>
        <taxon>Burkholderiaceae</taxon>
        <taxon>Cupriavidus</taxon>
    </lineage>
</organism>
<evidence type="ECO:0000313" key="2">
    <source>
        <dbReference type="EMBL" id="SPK70595.1"/>
    </source>
</evidence>